<dbReference type="EMBL" id="AOIA01000141">
    <property type="protein sequence ID" value="ELY54215.1"/>
    <property type="molecule type" value="Genomic_DNA"/>
</dbReference>
<feature type="region of interest" description="Disordered" evidence="1">
    <location>
        <begin position="279"/>
        <end position="314"/>
    </location>
</feature>
<keyword evidence="3" id="KW-1185">Reference proteome</keyword>
<comment type="caution">
    <text evidence="2">The sequence shown here is derived from an EMBL/GenBank/DDBJ whole genome shotgun (WGS) entry which is preliminary data.</text>
</comment>
<evidence type="ECO:0000313" key="2">
    <source>
        <dbReference type="EMBL" id="ELY54215.1"/>
    </source>
</evidence>
<proteinExistence type="predicted"/>
<dbReference type="AlphaFoldDB" id="L9WXL6"/>
<accession>L9WXL6</accession>
<dbReference type="RefSeq" id="WP_008425530.1">
    <property type="nucleotide sequence ID" value="NZ_AOIA01000141.1"/>
</dbReference>
<organism evidence="2 3">
    <name type="scientific">Natronococcus jeotgali DSM 18795</name>
    <dbReference type="NCBI Taxonomy" id="1227498"/>
    <lineage>
        <taxon>Archaea</taxon>
        <taxon>Methanobacteriati</taxon>
        <taxon>Methanobacteriota</taxon>
        <taxon>Stenosarchaea group</taxon>
        <taxon>Halobacteria</taxon>
        <taxon>Halobacteriales</taxon>
        <taxon>Natrialbaceae</taxon>
        <taxon>Natronococcus</taxon>
    </lineage>
</organism>
<name>L9WXL6_9EURY</name>
<protein>
    <submittedName>
        <fullName evidence="2">Uncharacterized protein</fullName>
    </submittedName>
</protein>
<dbReference type="STRING" id="1227498.C492_16598"/>
<evidence type="ECO:0000313" key="3">
    <source>
        <dbReference type="Proteomes" id="UP000011531"/>
    </source>
</evidence>
<evidence type="ECO:0000256" key="1">
    <source>
        <dbReference type="SAM" id="MobiDB-lite"/>
    </source>
</evidence>
<feature type="compositionally biased region" description="Basic and acidic residues" evidence="1">
    <location>
        <begin position="302"/>
        <end position="314"/>
    </location>
</feature>
<gene>
    <name evidence="2" type="ORF">C492_16598</name>
</gene>
<dbReference type="PATRIC" id="fig|1227498.3.peg.3269"/>
<sequence>MEELEDRLGTAVDRDVNHWILETDLWHASVAFDGETHECACGVDMETPLERSAEDLRYVPEEYNAPVCEDCVAELEGARRETVPADAAFERASKLVTDGGIDVDAVRAEVPFWIQFQGRRASAIHIPAEDCTRDDPDSACQYERSATPWTFDPDNIPNPELHARLCKTCAKQVLGIEEDQSKYGRSPADVLAENGFNQDNDDRELRTDGGGLEEVFRRETITKGPNGRLQIGDREIVEEIDDVCSILEALQEEIENPEVDEALQSAVSHTWRASILQRVDENTDVRMNTSSGSTGVGAHGSDSVEFKRDGGDSQ</sequence>
<reference evidence="2 3" key="1">
    <citation type="journal article" date="2014" name="PLoS Genet.">
        <title>Phylogenetically driven sequencing of extremely halophilic archaea reveals strategies for static and dynamic osmo-response.</title>
        <authorList>
            <person name="Becker E.A."/>
            <person name="Seitzer P.M."/>
            <person name="Tritt A."/>
            <person name="Larsen D."/>
            <person name="Krusor M."/>
            <person name="Yao A.I."/>
            <person name="Wu D."/>
            <person name="Madern D."/>
            <person name="Eisen J.A."/>
            <person name="Darling A.E."/>
            <person name="Facciotti M.T."/>
        </authorList>
    </citation>
    <scope>NUCLEOTIDE SEQUENCE [LARGE SCALE GENOMIC DNA]</scope>
    <source>
        <strain evidence="2 3">DSM 18795</strain>
    </source>
</reference>
<dbReference type="Proteomes" id="UP000011531">
    <property type="component" value="Unassembled WGS sequence"/>
</dbReference>